<protein>
    <recommendedName>
        <fullName evidence="4">DUF2939 family protein</fullName>
    </recommendedName>
</protein>
<dbReference type="RefSeq" id="WP_223022037.1">
    <property type="nucleotide sequence ID" value="NZ_CP078143.1"/>
</dbReference>
<keyword evidence="3" id="KW-1185">Reference proteome</keyword>
<organism evidence="2 3">
    <name type="scientific">Nitratireductor kimnyeongensis</name>
    <dbReference type="NCBI Taxonomy" id="430679"/>
    <lineage>
        <taxon>Bacteria</taxon>
        <taxon>Pseudomonadati</taxon>
        <taxon>Pseudomonadota</taxon>
        <taxon>Alphaproteobacteria</taxon>
        <taxon>Hyphomicrobiales</taxon>
        <taxon>Phyllobacteriaceae</taxon>
        <taxon>Nitratireductor</taxon>
    </lineage>
</organism>
<dbReference type="Proteomes" id="UP001596107">
    <property type="component" value="Unassembled WGS sequence"/>
</dbReference>
<evidence type="ECO:0000313" key="2">
    <source>
        <dbReference type="EMBL" id="MFC5586893.1"/>
    </source>
</evidence>
<gene>
    <name evidence="2" type="ORF">ACFPOD_17400</name>
</gene>
<evidence type="ECO:0000313" key="3">
    <source>
        <dbReference type="Proteomes" id="UP001596107"/>
    </source>
</evidence>
<feature type="compositionally biased region" description="Low complexity" evidence="1">
    <location>
        <begin position="181"/>
        <end position="195"/>
    </location>
</feature>
<comment type="caution">
    <text evidence="2">The sequence shown here is derived from an EMBL/GenBank/DDBJ whole genome shotgun (WGS) entry which is preliminary data.</text>
</comment>
<accession>A0ABW0TCJ9</accession>
<evidence type="ECO:0000256" key="1">
    <source>
        <dbReference type="SAM" id="MobiDB-lite"/>
    </source>
</evidence>
<name>A0ABW0TCJ9_9HYPH</name>
<proteinExistence type="predicted"/>
<feature type="region of interest" description="Disordered" evidence="1">
    <location>
        <begin position="161"/>
        <end position="203"/>
    </location>
</feature>
<evidence type="ECO:0008006" key="4">
    <source>
        <dbReference type="Google" id="ProtNLM"/>
    </source>
</evidence>
<sequence>MIRQFVRRATCLIFSLVTSVVLVVVSMVGASAQGKASDEIAARSVVLSLYTINSMLEQQGAGLEVGKQVMTSFRAFLAPGLIEEIATGSEGLRPLVGTQDGTVENYELRMATDQSAEGTVVEAAVESGGKVRLVSFALASTSGHPLIVRIWGDGWSLGKGGGSAARAPSGKQSPSEEQQKALAAADENASGAGASPGPDTTLDLPFQDEFDGKTLGPHWSVIGEAPDKFVLENGVVYQIATGGDDSFRNAKSENIFRLGKVPEGDFDMSLKGLLEAKTGREGVWLGLYEDSTSFLAGTLHVYTSGCGPYLTLRIVNRQHVAGVEEPLTSEFYDNLFDKGPILSDYCSAGNRDIGDAILQRLNESGFSLTLSRRGLHYFATAEIDLPAFGDNPGGPVSFKTREVARTTSAGSPAFMLGQLQRARNGESVAQFDSFSISAPVN</sequence>
<dbReference type="EMBL" id="JBHSNB010000004">
    <property type="protein sequence ID" value="MFC5586893.1"/>
    <property type="molecule type" value="Genomic_DNA"/>
</dbReference>
<reference evidence="3" key="1">
    <citation type="journal article" date="2019" name="Int. J. Syst. Evol. Microbiol.">
        <title>The Global Catalogue of Microorganisms (GCM) 10K type strain sequencing project: providing services to taxonomists for standard genome sequencing and annotation.</title>
        <authorList>
            <consortium name="The Broad Institute Genomics Platform"/>
            <consortium name="The Broad Institute Genome Sequencing Center for Infectious Disease"/>
            <person name="Wu L."/>
            <person name="Ma J."/>
        </authorList>
    </citation>
    <scope>NUCLEOTIDE SEQUENCE [LARGE SCALE GENOMIC DNA]</scope>
    <source>
        <strain evidence="3">JCM 3366</strain>
    </source>
</reference>